<gene>
    <name evidence="2" type="ORF">EVAR_77733_1</name>
</gene>
<sequence length="276" mass="30729">MSRLVPSTLDQCGGQLVTVMADEVALSVPDFGHHVGSDDQGTLSIEILTHPPYSPDLAPCDFYSFLKIKEKLKESDLRMPRKQQLHTKRPSKRPLRASGQYFSQRKFATWITNSRVHGDCASAPGGDATAADVTAQRDSAAFDRYRKKRINLVGKERKGFIKYSLQAQITLNWPVKEREEETHGAVQMECFGNYFEMTVAAASGRPAVHSTCTPSGLFGFYPTTIFLFHIEGLGSRAPHVDLERIGDVGGRRRRCDNARGRRHTAPSKRGVCYALT</sequence>
<dbReference type="EMBL" id="BGZK01000047">
    <property type="protein sequence ID" value="GBP11596.1"/>
    <property type="molecule type" value="Genomic_DNA"/>
</dbReference>
<proteinExistence type="predicted"/>
<comment type="caution">
    <text evidence="2">The sequence shown here is derived from an EMBL/GenBank/DDBJ whole genome shotgun (WGS) entry which is preliminary data.</text>
</comment>
<evidence type="ECO:0000313" key="2">
    <source>
        <dbReference type="EMBL" id="GBP11596.1"/>
    </source>
</evidence>
<feature type="compositionally biased region" description="Basic residues" evidence="1">
    <location>
        <begin position="80"/>
        <end position="95"/>
    </location>
</feature>
<keyword evidence="3" id="KW-1185">Reference proteome</keyword>
<dbReference type="GO" id="GO:0003676">
    <property type="term" value="F:nucleic acid binding"/>
    <property type="evidence" value="ECO:0007669"/>
    <property type="project" value="InterPro"/>
</dbReference>
<evidence type="ECO:0000256" key="1">
    <source>
        <dbReference type="SAM" id="MobiDB-lite"/>
    </source>
</evidence>
<dbReference type="Gene3D" id="3.30.420.10">
    <property type="entry name" value="Ribonuclease H-like superfamily/Ribonuclease H"/>
    <property type="match status" value="1"/>
</dbReference>
<dbReference type="InterPro" id="IPR036397">
    <property type="entry name" value="RNaseH_sf"/>
</dbReference>
<evidence type="ECO:0008006" key="4">
    <source>
        <dbReference type="Google" id="ProtNLM"/>
    </source>
</evidence>
<name>A0A4C1TBQ3_EUMVA</name>
<accession>A0A4C1TBQ3</accession>
<dbReference type="AlphaFoldDB" id="A0A4C1TBQ3"/>
<feature type="region of interest" description="Disordered" evidence="1">
    <location>
        <begin position="77"/>
        <end position="96"/>
    </location>
</feature>
<evidence type="ECO:0000313" key="3">
    <source>
        <dbReference type="Proteomes" id="UP000299102"/>
    </source>
</evidence>
<organism evidence="2 3">
    <name type="scientific">Eumeta variegata</name>
    <name type="common">Bagworm moth</name>
    <name type="synonym">Eumeta japonica</name>
    <dbReference type="NCBI Taxonomy" id="151549"/>
    <lineage>
        <taxon>Eukaryota</taxon>
        <taxon>Metazoa</taxon>
        <taxon>Ecdysozoa</taxon>
        <taxon>Arthropoda</taxon>
        <taxon>Hexapoda</taxon>
        <taxon>Insecta</taxon>
        <taxon>Pterygota</taxon>
        <taxon>Neoptera</taxon>
        <taxon>Endopterygota</taxon>
        <taxon>Lepidoptera</taxon>
        <taxon>Glossata</taxon>
        <taxon>Ditrysia</taxon>
        <taxon>Tineoidea</taxon>
        <taxon>Psychidae</taxon>
        <taxon>Oiketicinae</taxon>
        <taxon>Eumeta</taxon>
    </lineage>
</organism>
<reference evidence="2 3" key="1">
    <citation type="journal article" date="2019" name="Commun. Biol.">
        <title>The bagworm genome reveals a unique fibroin gene that provides high tensile strength.</title>
        <authorList>
            <person name="Kono N."/>
            <person name="Nakamura H."/>
            <person name="Ohtoshi R."/>
            <person name="Tomita M."/>
            <person name="Numata K."/>
            <person name="Arakawa K."/>
        </authorList>
    </citation>
    <scope>NUCLEOTIDE SEQUENCE [LARGE SCALE GENOMIC DNA]</scope>
</reference>
<protein>
    <recommendedName>
        <fullName evidence="4">Histone-lysine N-methyltransferase SETMAR</fullName>
    </recommendedName>
</protein>
<dbReference type="Proteomes" id="UP000299102">
    <property type="component" value="Unassembled WGS sequence"/>
</dbReference>